<sequence>MMSRTSNNLWPDLAALDLRPTTDTLHLWSQVVGKVRLMLTPWINHSWQATFYLSCRGFTTGPIYGDGRAFEMEFDLLSDLLRIDTAGGEARRVKLEAQSVAAFYEATMAALAELGLAVEIRRMPCEIPDAVAFNEDHAQRAYDPDTARAYWHAMLQVQRVFLLFRSRFVGKCSPIHLFWGSFDLAVTRFSGRDAPPHPGGMPHVPNAVAREAYSREVSSAGFWPGIDHPAFYSYAYPAPNGFGLTKIEPEAAMFDTQLGEFLLPYDAVRSSTDPDAALLAFLQSTYEAAANLAHWERSRLERAQGQFGRLPEGA</sequence>
<name>A0A1M7TG54_9BRAD</name>
<dbReference type="InterPro" id="IPR046038">
    <property type="entry name" value="DUF5996"/>
</dbReference>
<proteinExistence type="predicted"/>
<dbReference type="RefSeq" id="WP_072817415.1">
    <property type="nucleotide sequence ID" value="NZ_LT670849.1"/>
</dbReference>
<evidence type="ECO:0000313" key="2">
    <source>
        <dbReference type="Proteomes" id="UP000184096"/>
    </source>
</evidence>
<organism evidence="1 2">
    <name type="scientific">Bradyrhizobium erythrophlei</name>
    <dbReference type="NCBI Taxonomy" id="1437360"/>
    <lineage>
        <taxon>Bacteria</taxon>
        <taxon>Pseudomonadati</taxon>
        <taxon>Pseudomonadota</taxon>
        <taxon>Alphaproteobacteria</taxon>
        <taxon>Hyphomicrobiales</taxon>
        <taxon>Nitrobacteraceae</taxon>
        <taxon>Bradyrhizobium</taxon>
    </lineage>
</organism>
<dbReference type="AlphaFoldDB" id="A0A1M7TG54"/>
<keyword evidence="2" id="KW-1185">Reference proteome</keyword>
<dbReference type="Proteomes" id="UP000184096">
    <property type="component" value="Chromosome I"/>
</dbReference>
<dbReference type="EMBL" id="LT670849">
    <property type="protein sequence ID" value="SHN69759.1"/>
    <property type="molecule type" value="Genomic_DNA"/>
</dbReference>
<evidence type="ECO:0008006" key="3">
    <source>
        <dbReference type="Google" id="ProtNLM"/>
    </source>
</evidence>
<evidence type="ECO:0000313" key="1">
    <source>
        <dbReference type="EMBL" id="SHN69759.1"/>
    </source>
</evidence>
<reference evidence="2" key="1">
    <citation type="submission" date="2016-11" db="EMBL/GenBank/DDBJ databases">
        <authorList>
            <person name="Varghese N."/>
            <person name="Submissions S."/>
        </authorList>
    </citation>
    <scope>NUCLEOTIDE SEQUENCE [LARGE SCALE GENOMIC DNA]</scope>
    <source>
        <strain evidence="2">GAS401</strain>
    </source>
</reference>
<gene>
    <name evidence="1" type="ORF">SAMN05444170_1607</name>
</gene>
<dbReference type="Pfam" id="PF19459">
    <property type="entry name" value="DUF5996"/>
    <property type="match status" value="1"/>
</dbReference>
<protein>
    <recommendedName>
        <fullName evidence="3">Ava_C0101 and related proteins</fullName>
    </recommendedName>
</protein>
<accession>A0A1M7TG54</accession>